<reference evidence="2" key="1">
    <citation type="submission" date="2016-01" db="EMBL/GenBank/DDBJ databases">
        <authorList>
            <person name="Peeters Charlotte."/>
        </authorList>
    </citation>
    <scope>NUCLEOTIDE SEQUENCE [LARGE SCALE GENOMIC DNA]</scope>
</reference>
<dbReference type="STRING" id="1777137.AWB76_07181"/>
<name>A0A158DM37_9BURK</name>
<dbReference type="Proteomes" id="UP000054624">
    <property type="component" value="Unassembled WGS sequence"/>
</dbReference>
<dbReference type="RefSeq" id="WP_061164714.1">
    <property type="nucleotide sequence ID" value="NZ_FCOI02000046.1"/>
</dbReference>
<evidence type="ECO:0000313" key="2">
    <source>
        <dbReference type="Proteomes" id="UP000054624"/>
    </source>
</evidence>
<proteinExistence type="predicted"/>
<evidence type="ECO:0000313" key="1">
    <source>
        <dbReference type="EMBL" id="SAK95711.1"/>
    </source>
</evidence>
<accession>A0A158DM37</accession>
<dbReference type="AlphaFoldDB" id="A0A158DM37"/>
<keyword evidence="2" id="KW-1185">Reference proteome</keyword>
<sequence length="61" mass="6845">MSKPIVKYTDLQGTGHGKAFLIPVDHPNERLNGKIVMTSGIEKFDKATGRIETRNTIYMPQ</sequence>
<gene>
    <name evidence="1" type="ORF">AWB76_07181</name>
</gene>
<dbReference type="EMBL" id="FCOI02000046">
    <property type="protein sequence ID" value="SAK95711.1"/>
    <property type="molecule type" value="Genomic_DNA"/>
</dbReference>
<organism evidence="1 2">
    <name type="scientific">Caballeronia temeraria</name>
    <dbReference type="NCBI Taxonomy" id="1777137"/>
    <lineage>
        <taxon>Bacteria</taxon>
        <taxon>Pseudomonadati</taxon>
        <taxon>Pseudomonadota</taxon>
        <taxon>Betaproteobacteria</taxon>
        <taxon>Burkholderiales</taxon>
        <taxon>Burkholderiaceae</taxon>
        <taxon>Caballeronia</taxon>
    </lineage>
</organism>
<protein>
    <submittedName>
        <fullName evidence="1">Uncharacterized protein</fullName>
    </submittedName>
</protein>